<dbReference type="OrthoDB" id="145927at2"/>
<dbReference type="Pfam" id="PF00528">
    <property type="entry name" value="BPD_transp_1"/>
    <property type="match status" value="1"/>
</dbReference>
<feature type="domain" description="ABC transmembrane type-1" evidence="8">
    <location>
        <begin position="92"/>
        <end position="306"/>
    </location>
</feature>
<dbReference type="Gene3D" id="1.10.3720.10">
    <property type="entry name" value="MetI-like"/>
    <property type="match status" value="1"/>
</dbReference>
<dbReference type="PANTHER" id="PTHR30193:SF37">
    <property type="entry name" value="INNER MEMBRANE ABC TRANSPORTER PERMEASE PROTEIN YCJO"/>
    <property type="match status" value="1"/>
</dbReference>
<evidence type="ECO:0000256" key="2">
    <source>
        <dbReference type="ARBA" id="ARBA00022448"/>
    </source>
</evidence>
<dbReference type="InterPro" id="IPR051393">
    <property type="entry name" value="ABC_transporter_permease"/>
</dbReference>
<dbReference type="EMBL" id="RJJQ01000001">
    <property type="protein sequence ID" value="RNI25273.1"/>
    <property type="molecule type" value="Genomic_DNA"/>
</dbReference>
<keyword evidence="2 7" id="KW-0813">Transport</keyword>
<evidence type="ECO:0000313" key="10">
    <source>
        <dbReference type="Proteomes" id="UP000271678"/>
    </source>
</evidence>
<comment type="caution">
    <text evidence="9">The sequence shown here is derived from an EMBL/GenBank/DDBJ whole genome shotgun (WGS) entry which is preliminary data.</text>
</comment>
<reference evidence="9 10" key="1">
    <citation type="submission" date="2018-11" db="EMBL/GenBank/DDBJ databases">
        <title>Draft genome of Simplicispira Flexivirga sp. BO-16.</title>
        <authorList>
            <person name="Im W.T."/>
        </authorList>
    </citation>
    <scope>NUCLEOTIDE SEQUENCE [LARGE SCALE GENOMIC DNA]</scope>
    <source>
        <strain evidence="9 10">BO-16</strain>
    </source>
</reference>
<evidence type="ECO:0000259" key="8">
    <source>
        <dbReference type="PROSITE" id="PS50928"/>
    </source>
</evidence>
<name>A0A3M9MK68_9MICO</name>
<evidence type="ECO:0000256" key="3">
    <source>
        <dbReference type="ARBA" id="ARBA00022475"/>
    </source>
</evidence>
<evidence type="ECO:0000256" key="1">
    <source>
        <dbReference type="ARBA" id="ARBA00004651"/>
    </source>
</evidence>
<dbReference type="CDD" id="cd06261">
    <property type="entry name" value="TM_PBP2"/>
    <property type="match status" value="1"/>
</dbReference>
<keyword evidence="6 7" id="KW-0472">Membrane</keyword>
<dbReference type="AlphaFoldDB" id="A0A3M9MK68"/>
<dbReference type="PROSITE" id="PS50928">
    <property type="entry name" value="ABC_TM1"/>
    <property type="match status" value="1"/>
</dbReference>
<dbReference type="Proteomes" id="UP000271678">
    <property type="component" value="Unassembled WGS sequence"/>
</dbReference>
<feature type="transmembrane region" description="Helical" evidence="7">
    <location>
        <begin position="96"/>
        <end position="120"/>
    </location>
</feature>
<proteinExistence type="inferred from homology"/>
<feature type="transmembrane region" description="Helical" evidence="7">
    <location>
        <begin position="283"/>
        <end position="305"/>
    </location>
</feature>
<dbReference type="RefSeq" id="WP_123269464.1">
    <property type="nucleotide sequence ID" value="NZ_RJJQ01000001.1"/>
</dbReference>
<dbReference type="GO" id="GO:0055085">
    <property type="term" value="P:transmembrane transport"/>
    <property type="evidence" value="ECO:0007669"/>
    <property type="project" value="InterPro"/>
</dbReference>
<comment type="similarity">
    <text evidence="7">Belongs to the binding-protein-dependent transport system permease family.</text>
</comment>
<sequence length="317" mass="34812">MTDITATTPARAVPDNTAPQEDAATILRRKEKRMAAVFLAPTVIGLGLFVVVPIIASVVLAFFRWDVITSPKWAGLDNFHSLFSDPTLRSAFANTIFFVVTTVILQLAVALGLAVLVQGIMPRWLQSTLRSVFFFPIILSAASVSIIMSYLFNQQFGLVNTYLNDLGLGSIPWFTNGFSAQVMIILIYVWQNFGFTFLLFLGGLASIPRDVYEASSIDGATGWRQFRHITLPLLSPTTLVASVMAIISALQIFDQPYVITQGGPGNSTETVVMVIYQDAFGQLQFGTASAIGVLLTIVIMLVTALQFRLSRRFVYYS</sequence>
<evidence type="ECO:0000256" key="4">
    <source>
        <dbReference type="ARBA" id="ARBA00022692"/>
    </source>
</evidence>
<dbReference type="GO" id="GO:0005886">
    <property type="term" value="C:plasma membrane"/>
    <property type="evidence" value="ECO:0007669"/>
    <property type="project" value="UniProtKB-SubCell"/>
</dbReference>
<protein>
    <submittedName>
        <fullName evidence="9">Sugar ABC transporter permease</fullName>
    </submittedName>
</protein>
<keyword evidence="3" id="KW-1003">Cell membrane</keyword>
<gene>
    <name evidence="9" type="ORF">EFY87_01145</name>
</gene>
<organism evidence="9 10">
    <name type="scientific">Flexivirga caeni</name>
    <dbReference type="NCBI Taxonomy" id="2294115"/>
    <lineage>
        <taxon>Bacteria</taxon>
        <taxon>Bacillati</taxon>
        <taxon>Actinomycetota</taxon>
        <taxon>Actinomycetes</taxon>
        <taxon>Micrococcales</taxon>
        <taxon>Dermacoccaceae</taxon>
        <taxon>Flexivirga</taxon>
    </lineage>
</organism>
<feature type="transmembrane region" description="Helical" evidence="7">
    <location>
        <begin position="233"/>
        <end position="253"/>
    </location>
</feature>
<dbReference type="SUPFAM" id="SSF161098">
    <property type="entry name" value="MetI-like"/>
    <property type="match status" value="1"/>
</dbReference>
<dbReference type="PANTHER" id="PTHR30193">
    <property type="entry name" value="ABC TRANSPORTER PERMEASE PROTEIN"/>
    <property type="match status" value="1"/>
</dbReference>
<feature type="transmembrane region" description="Helical" evidence="7">
    <location>
        <begin position="178"/>
        <end position="201"/>
    </location>
</feature>
<keyword evidence="4 7" id="KW-0812">Transmembrane</keyword>
<accession>A0A3M9MK68</accession>
<dbReference type="InterPro" id="IPR000515">
    <property type="entry name" value="MetI-like"/>
</dbReference>
<evidence type="ECO:0000256" key="5">
    <source>
        <dbReference type="ARBA" id="ARBA00022989"/>
    </source>
</evidence>
<feature type="transmembrane region" description="Helical" evidence="7">
    <location>
        <begin position="132"/>
        <end position="152"/>
    </location>
</feature>
<dbReference type="InterPro" id="IPR035906">
    <property type="entry name" value="MetI-like_sf"/>
</dbReference>
<evidence type="ECO:0000256" key="6">
    <source>
        <dbReference type="ARBA" id="ARBA00023136"/>
    </source>
</evidence>
<evidence type="ECO:0000256" key="7">
    <source>
        <dbReference type="RuleBase" id="RU363032"/>
    </source>
</evidence>
<comment type="subcellular location">
    <subcellularLocation>
        <location evidence="1 7">Cell membrane</location>
        <topology evidence="1 7">Multi-pass membrane protein</topology>
    </subcellularLocation>
</comment>
<keyword evidence="5 7" id="KW-1133">Transmembrane helix</keyword>
<feature type="transmembrane region" description="Helical" evidence="7">
    <location>
        <begin position="36"/>
        <end position="63"/>
    </location>
</feature>
<evidence type="ECO:0000313" key="9">
    <source>
        <dbReference type="EMBL" id="RNI25273.1"/>
    </source>
</evidence>
<keyword evidence="10" id="KW-1185">Reference proteome</keyword>